<evidence type="ECO:0000259" key="3">
    <source>
        <dbReference type="Pfam" id="PF13559"/>
    </source>
</evidence>
<dbReference type="EMBL" id="CP000580">
    <property type="protein sequence ID" value="ABN95955.1"/>
    <property type="molecule type" value="Genomic_DNA"/>
</dbReference>
<feature type="compositionally biased region" description="Pro residues" evidence="1">
    <location>
        <begin position="154"/>
        <end position="163"/>
    </location>
</feature>
<gene>
    <name evidence="4" type="ordered locus">Mjls_0142</name>
</gene>
<organism evidence="4">
    <name type="scientific">Mycobacterium sp. (strain JLS)</name>
    <dbReference type="NCBI Taxonomy" id="164757"/>
    <lineage>
        <taxon>Bacteria</taxon>
        <taxon>Bacillati</taxon>
        <taxon>Actinomycetota</taxon>
        <taxon>Actinomycetes</taxon>
        <taxon>Mycobacteriales</taxon>
        <taxon>Mycobacteriaceae</taxon>
        <taxon>Mycobacterium</taxon>
    </lineage>
</organism>
<keyword evidence="2" id="KW-1133">Transmembrane helix</keyword>
<accession>A0A5Q5CA20</accession>
<reference evidence="4" key="1">
    <citation type="submission" date="2007-02" db="EMBL/GenBank/DDBJ databases">
        <title>Complete sequence of Mycobacterium sp. JLS.</title>
        <authorList>
            <consortium name="US DOE Joint Genome Institute"/>
            <person name="Copeland A."/>
            <person name="Lucas S."/>
            <person name="Lapidus A."/>
            <person name="Barry K."/>
            <person name="Detter J.C."/>
            <person name="Glavina del Rio T."/>
            <person name="Hammon N."/>
            <person name="Israni S."/>
            <person name="Dalin E."/>
            <person name="Tice H."/>
            <person name="Pitluck S."/>
            <person name="Chain P."/>
            <person name="Malfatti S."/>
            <person name="Shin M."/>
            <person name="Vergez L."/>
            <person name="Schmutz J."/>
            <person name="Larimer F."/>
            <person name="Land M."/>
            <person name="Hauser L."/>
            <person name="Kyrpides N."/>
            <person name="Mikhailova N."/>
            <person name="Miller C.D."/>
            <person name="Anderson A.J."/>
            <person name="Sims R.C."/>
            <person name="Richardson P."/>
        </authorList>
    </citation>
    <scope>NUCLEOTIDE SEQUENCE [LARGE SCALE GENOMIC DNA]</scope>
    <source>
        <strain evidence="4">JLS</strain>
    </source>
</reference>
<feature type="region of interest" description="Disordered" evidence="1">
    <location>
        <begin position="196"/>
        <end position="222"/>
    </location>
</feature>
<sequence>MTCRGLAEPGADKATARTVAVIVLILLAGVALRGRIPGAEPAADKPTDAGPGSLIAVLVMLGLSMAVIAVSVVSQARHPVTRPATAADPPRFRGGEGAPFTWRMVLVMVGALLVWLLVVLTLMRISGWLDVSVDQPAAPSPEPDPGSSSAADSEPPPPPPGSEPPVSNAALGYFAAAAALFVLLSVIGAMAGRNARRRPTTVVATDDEGDDDAPSTSRTQSLARAAERGLIEIGDLSREPREAIIACYAAMERELGKSPGAMPQDSDTPTEVLARAVDRRLLHGESATELVDLFEEARFSTHVMGEAHRDAAVRVLRLVLRELQDAA</sequence>
<dbReference type="AlphaFoldDB" id="A0A5Q5CA20"/>
<feature type="region of interest" description="Disordered" evidence="1">
    <location>
        <begin position="136"/>
        <end position="165"/>
    </location>
</feature>
<feature type="transmembrane region" description="Helical" evidence="2">
    <location>
        <begin position="52"/>
        <end position="73"/>
    </location>
</feature>
<feature type="domain" description="Protein-glutamine gamma-glutamyltransferase-like C-terminal" evidence="3">
    <location>
        <begin position="247"/>
        <end position="317"/>
    </location>
</feature>
<dbReference type="Pfam" id="PF13559">
    <property type="entry name" value="DUF4129"/>
    <property type="match status" value="1"/>
</dbReference>
<keyword evidence="2" id="KW-0472">Membrane</keyword>
<evidence type="ECO:0000256" key="1">
    <source>
        <dbReference type="SAM" id="MobiDB-lite"/>
    </source>
</evidence>
<evidence type="ECO:0000256" key="2">
    <source>
        <dbReference type="SAM" id="Phobius"/>
    </source>
</evidence>
<protein>
    <recommendedName>
        <fullName evidence="3">Protein-glutamine gamma-glutamyltransferase-like C-terminal domain-containing protein</fullName>
    </recommendedName>
</protein>
<dbReference type="InterPro" id="IPR025403">
    <property type="entry name" value="TgpA-like_C"/>
</dbReference>
<proteinExistence type="predicted"/>
<feature type="transmembrane region" description="Helical" evidence="2">
    <location>
        <begin position="100"/>
        <end position="123"/>
    </location>
</feature>
<evidence type="ECO:0000313" key="4">
    <source>
        <dbReference type="EMBL" id="ABN95955.1"/>
    </source>
</evidence>
<name>A0A5Q5CA20_MYCSJ</name>
<dbReference type="KEGG" id="mjl:Mjls_0142"/>
<feature type="transmembrane region" description="Helical" evidence="2">
    <location>
        <begin position="170"/>
        <end position="191"/>
    </location>
</feature>
<feature type="transmembrane region" description="Helical" evidence="2">
    <location>
        <begin position="14"/>
        <end position="32"/>
    </location>
</feature>
<keyword evidence="2" id="KW-0812">Transmembrane</keyword>